<evidence type="ECO:0000259" key="1">
    <source>
        <dbReference type="PROSITE" id="PS50879"/>
    </source>
</evidence>
<organism evidence="2 3">
    <name type="scientific">Strongyloides stercoralis</name>
    <name type="common">Threadworm</name>
    <dbReference type="NCBI Taxonomy" id="6248"/>
    <lineage>
        <taxon>Eukaryota</taxon>
        <taxon>Metazoa</taxon>
        <taxon>Ecdysozoa</taxon>
        <taxon>Nematoda</taxon>
        <taxon>Chromadorea</taxon>
        <taxon>Rhabditida</taxon>
        <taxon>Tylenchina</taxon>
        <taxon>Panagrolaimomorpha</taxon>
        <taxon>Strongyloidoidea</taxon>
        <taxon>Strongyloididae</taxon>
        <taxon>Strongyloides</taxon>
    </lineage>
</organism>
<name>A0AAF5D306_STRER</name>
<dbReference type="InterPro" id="IPR002156">
    <property type="entry name" value="RNaseH_domain"/>
</dbReference>
<dbReference type="Proteomes" id="UP000035681">
    <property type="component" value="Unplaced"/>
</dbReference>
<dbReference type="GO" id="GO:0004523">
    <property type="term" value="F:RNA-DNA hybrid ribonuclease activity"/>
    <property type="evidence" value="ECO:0007669"/>
    <property type="project" value="InterPro"/>
</dbReference>
<dbReference type="GO" id="GO:0003676">
    <property type="term" value="F:nucleic acid binding"/>
    <property type="evidence" value="ECO:0007669"/>
    <property type="project" value="InterPro"/>
</dbReference>
<proteinExistence type="predicted"/>
<reference evidence="3" key="1">
    <citation type="submission" date="2024-02" db="UniProtKB">
        <authorList>
            <consortium name="WormBaseParasite"/>
        </authorList>
    </citation>
    <scope>IDENTIFICATION</scope>
</reference>
<accession>A0AAF5D306</accession>
<dbReference type="Gene3D" id="3.30.420.10">
    <property type="entry name" value="Ribonuclease H-like superfamily/Ribonuclease H"/>
    <property type="match status" value="1"/>
</dbReference>
<evidence type="ECO:0000313" key="3">
    <source>
        <dbReference type="WBParaSite" id="TCONS_00004930.p2"/>
    </source>
</evidence>
<dbReference type="SUPFAM" id="SSF53098">
    <property type="entry name" value="Ribonuclease H-like"/>
    <property type="match status" value="1"/>
</dbReference>
<dbReference type="AlphaFoldDB" id="A0AAF5D306"/>
<protein>
    <recommendedName>
        <fullName evidence="1">RNase H type-1 domain-containing protein</fullName>
    </recommendedName>
</protein>
<dbReference type="InterPro" id="IPR036397">
    <property type="entry name" value="RNaseH_sf"/>
</dbReference>
<evidence type="ECO:0000313" key="2">
    <source>
        <dbReference type="Proteomes" id="UP000035681"/>
    </source>
</evidence>
<dbReference type="PROSITE" id="PS50879">
    <property type="entry name" value="RNASE_H_1"/>
    <property type="match status" value="1"/>
</dbReference>
<dbReference type="InterPro" id="IPR012337">
    <property type="entry name" value="RNaseH-like_sf"/>
</dbReference>
<feature type="domain" description="RNase H type-1" evidence="1">
    <location>
        <begin position="1"/>
        <end position="106"/>
    </location>
</feature>
<sequence>MIAIHKEQTIIQGRKCHGNSSTQRLELEAALMAVNFLSSRTNKGLLLSDSGFICSSAQLDFKVTAFPNLWTEFQKKRGDTCIVHVSSHSGIILNDLADTLCKLYATEVISENFTWKQSLKATEESIASYKTLMDQLITDGAYLSKGITSDGKEDSSQ</sequence>
<keyword evidence="2" id="KW-1185">Reference proteome</keyword>
<dbReference type="WBParaSite" id="TCONS_00004930.p2">
    <property type="protein sequence ID" value="TCONS_00004930.p2"/>
    <property type="gene ID" value="XLOC_003184"/>
</dbReference>
<dbReference type="Pfam" id="PF00075">
    <property type="entry name" value="RNase_H"/>
    <property type="match status" value="1"/>
</dbReference>